<evidence type="ECO:0000313" key="3">
    <source>
        <dbReference type="EMBL" id="EAK0469159.1"/>
    </source>
</evidence>
<comment type="caution">
    <text evidence="3">The sequence shown here is derived from an EMBL/GenBank/DDBJ whole genome shotgun (WGS) entry which is preliminary data.</text>
</comment>
<evidence type="ECO:0000259" key="1">
    <source>
        <dbReference type="Pfam" id="PF00117"/>
    </source>
</evidence>
<dbReference type="AlphaFoldDB" id="A0A5L4M961"/>
<dbReference type="InterPro" id="IPR017926">
    <property type="entry name" value="GATASE"/>
</dbReference>
<protein>
    <recommendedName>
        <fullName evidence="1">Glutamine amidotransferase domain-containing protein</fullName>
    </recommendedName>
</protein>
<dbReference type="PROSITE" id="PS51273">
    <property type="entry name" value="GATASE_TYPE_1"/>
    <property type="match status" value="1"/>
</dbReference>
<proteinExistence type="predicted"/>
<reference evidence="3 4" key="1">
    <citation type="submission" date="2018-05" db="EMBL/GenBank/DDBJ databases">
        <authorList>
            <consortium name="PulseNet: The National Subtyping Network for Foodborne Disease Surveillance"/>
            <person name="Tarr C.L."/>
            <person name="Trees E."/>
            <person name="Katz L.S."/>
            <person name="Carleton-Romer H.A."/>
            <person name="Stroika S."/>
            <person name="Kucerova Z."/>
            <person name="Roache K.F."/>
            <person name="Sabol A.L."/>
            <person name="Besser J."/>
            <person name="Gerner-Smidt P."/>
        </authorList>
    </citation>
    <scope>NUCLEOTIDE SEQUENCE</scope>
    <source>
        <strain evidence="2 4">2016D-0221</strain>
        <strain evidence="3">D4313</strain>
    </source>
</reference>
<dbReference type="RefSeq" id="WP_065844068.1">
    <property type="nucleotide sequence ID" value="NZ_AABUZP020000015.1"/>
</dbReference>
<gene>
    <name evidence="3" type="ORF">AAH24_07280</name>
    <name evidence="2" type="ORF">BVH53_06405</name>
</gene>
<accession>A0A5L4M961</accession>
<dbReference type="Proteomes" id="UP000557842">
    <property type="component" value="Unassembled WGS sequence"/>
</dbReference>
<dbReference type="EMBL" id="AACCXM010000006">
    <property type="protein sequence ID" value="EAK0469159.1"/>
    <property type="molecule type" value="Genomic_DNA"/>
</dbReference>
<feature type="domain" description="Glutamine amidotransferase" evidence="1">
    <location>
        <begin position="47"/>
        <end position="178"/>
    </location>
</feature>
<organism evidence="3">
    <name type="scientific">Campylobacter fetus</name>
    <dbReference type="NCBI Taxonomy" id="196"/>
    <lineage>
        <taxon>Bacteria</taxon>
        <taxon>Pseudomonadati</taxon>
        <taxon>Campylobacterota</taxon>
        <taxon>Epsilonproteobacteria</taxon>
        <taxon>Campylobacterales</taxon>
        <taxon>Campylobacteraceae</taxon>
        <taxon>Campylobacter</taxon>
    </lineage>
</organism>
<evidence type="ECO:0000313" key="2">
    <source>
        <dbReference type="EMBL" id="EAI5408327.1"/>
    </source>
</evidence>
<sequence length="194" mass="21807">MKVGVISKLIKSSYGETMQAIDLRFCPILEQNGFKTNLFIYGKTPNLKELDAVIISGGNDLNSLISNDINAARDEFETIVLNECLKLNLPILGICKGAQSLANILGAKFKKIDNHVGVHEILWRNGKKFEVNSYHNWAIEYNLNGEILATSSDNTVEAFINNDKKIIGAMWHFEREETLSAASKEIFKIFKELK</sequence>
<evidence type="ECO:0000313" key="4">
    <source>
        <dbReference type="Proteomes" id="UP000557842"/>
    </source>
</evidence>
<dbReference type="Pfam" id="PF00117">
    <property type="entry name" value="GATase"/>
    <property type="match status" value="1"/>
</dbReference>
<dbReference type="Gene3D" id="3.40.50.880">
    <property type="match status" value="1"/>
</dbReference>
<dbReference type="InterPro" id="IPR029062">
    <property type="entry name" value="Class_I_gatase-like"/>
</dbReference>
<name>A0A5L4M961_CAMFE</name>
<dbReference type="SUPFAM" id="SSF52317">
    <property type="entry name" value="Class I glutamine amidotransferase-like"/>
    <property type="match status" value="1"/>
</dbReference>
<dbReference type="EMBL" id="AABQDW010000010">
    <property type="protein sequence ID" value="EAI5408327.1"/>
    <property type="molecule type" value="Genomic_DNA"/>
</dbReference>